<protein>
    <recommendedName>
        <fullName evidence="3">beta-galactosidase</fullName>
        <ecNumber evidence="3">3.2.1.23</ecNumber>
    </recommendedName>
</protein>
<evidence type="ECO:0000256" key="2">
    <source>
        <dbReference type="ARBA" id="ARBA00005940"/>
    </source>
</evidence>
<dbReference type="InterPro" id="IPR013738">
    <property type="entry name" value="Beta_galactosidase_Trimer"/>
</dbReference>
<dbReference type="Proteomes" id="UP000189777">
    <property type="component" value="Unassembled WGS sequence"/>
</dbReference>
<feature type="domain" description="Glycoside hydrolase family 42 N-terminal" evidence="8">
    <location>
        <begin position="15"/>
        <end position="395"/>
    </location>
</feature>
<dbReference type="InterPro" id="IPR029062">
    <property type="entry name" value="Class_I_gatase-like"/>
</dbReference>
<evidence type="ECO:0000313" key="11">
    <source>
        <dbReference type="Proteomes" id="UP000189777"/>
    </source>
</evidence>
<dbReference type="Gene3D" id="3.40.50.880">
    <property type="match status" value="1"/>
</dbReference>
<dbReference type="Gene3D" id="3.20.20.80">
    <property type="entry name" value="Glycosidases"/>
    <property type="match status" value="1"/>
</dbReference>
<evidence type="ECO:0000256" key="7">
    <source>
        <dbReference type="ARBA" id="ARBA00023295"/>
    </source>
</evidence>
<name>A0A1T5KRL8_9MICO</name>
<reference evidence="10 11" key="1">
    <citation type="submission" date="2017-02" db="EMBL/GenBank/DDBJ databases">
        <authorList>
            <person name="Peterson S.W."/>
        </authorList>
    </citation>
    <scope>NUCLEOTIDE SEQUENCE [LARGE SCALE GENOMIC DNA]</scope>
    <source>
        <strain evidence="10 11">DSM 21481</strain>
    </source>
</reference>
<evidence type="ECO:0000256" key="3">
    <source>
        <dbReference type="ARBA" id="ARBA00012756"/>
    </source>
</evidence>
<dbReference type="EMBL" id="FUZQ01000004">
    <property type="protein sequence ID" value="SKC66283.1"/>
    <property type="molecule type" value="Genomic_DNA"/>
</dbReference>
<keyword evidence="6" id="KW-0862">Zinc</keyword>
<accession>A0A1T5KRL8</accession>
<comment type="similarity">
    <text evidence="2">Belongs to the glycosyl hydrolase 42 family.</text>
</comment>
<dbReference type="InterPro" id="IPR017853">
    <property type="entry name" value="GH"/>
</dbReference>
<keyword evidence="11" id="KW-1185">Reference proteome</keyword>
<dbReference type="OrthoDB" id="9800974at2"/>
<proteinExistence type="inferred from homology"/>
<evidence type="ECO:0000256" key="4">
    <source>
        <dbReference type="ARBA" id="ARBA00022723"/>
    </source>
</evidence>
<evidence type="ECO:0000256" key="5">
    <source>
        <dbReference type="ARBA" id="ARBA00022801"/>
    </source>
</evidence>
<keyword evidence="5" id="KW-0378">Hydrolase</keyword>
<sequence length="710" mass="79357">MTDYLPAKVLFGAAYYLEYQRTPRLEEDLDLMVEAGFSVIRVGESVWSTWEPEDGRFDVDWLQPVLDGAHERGISVILGTPTYAVPMWLARKYPEIAGERSTGDRIGWGARQEADFTHPAFRFHAERVVRRVVERYADHPAVIGYQVDNEPGNELFHNHGVFQRFVDELRREYGTVERLNEEWGLTYWSHRLSTWADLWTPDNNAQPQYDLAWRRFQARLTTELIAWQADVVREYARPGQFVTTCMAYARPALEDDALADGLDVTAGNPYYRMQHHLALPDQAHARTDQEWFTTGAWSVYRSADRMWSSRQAPFLVTETDASSIWGSSLHETAYDGQWRQAAWALVSRGACAIEYWHWHTLPYGTETYWGGVLPHSNKPGRVYHQIAELGEDLQQAGDDVVGLTPEADLGILYANDSKWALAFQPPFGGTQPDRGSYERIVDAWYRAAFDARRQARVIHPRHLFARTPADVVAELPALVVPGFYVASDEQLDWLRDYAAAGGHLVLGIRTGYADTEARAREDRQPARLAAAAGVSYDEYSTVDALPVRSSVLDLPDGATATRWIDGLVVDDGTEVLASYEHPHFGRWPAATTHAHGDGRITVVGTHPDPALGEALVRWVVPAGAADAWVAATDRPESVTVTGGLDREGAHGPVRFVHHWAWGTATVTLPVDVEDLLAERGAGGKRPVLAAGTDLTLGDWDVRVLREVTGA</sequence>
<organism evidence="10 11">
    <name type="scientific">Krasilnikoviella flava</name>
    <dbReference type="NCBI Taxonomy" id="526729"/>
    <lineage>
        <taxon>Bacteria</taxon>
        <taxon>Bacillati</taxon>
        <taxon>Actinomycetota</taxon>
        <taxon>Actinomycetes</taxon>
        <taxon>Micrococcales</taxon>
        <taxon>Promicromonosporaceae</taxon>
        <taxon>Krasilnikoviella</taxon>
    </lineage>
</organism>
<evidence type="ECO:0000256" key="6">
    <source>
        <dbReference type="ARBA" id="ARBA00022833"/>
    </source>
</evidence>
<dbReference type="AlphaFoldDB" id="A0A1T5KRL8"/>
<dbReference type="Pfam" id="PF08532">
    <property type="entry name" value="Glyco_hydro_42M"/>
    <property type="match status" value="1"/>
</dbReference>
<gene>
    <name evidence="10" type="ORF">SAMN04324258_2309</name>
</gene>
<dbReference type="SUPFAM" id="SSF51445">
    <property type="entry name" value="(Trans)glycosidases"/>
    <property type="match status" value="1"/>
</dbReference>
<evidence type="ECO:0000259" key="9">
    <source>
        <dbReference type="Pfam" id="PF08532"/>
    </source>
</evidence>
<feature type="domain" description="Beta-galactosidase trimerisation" evidence="9">
    <location>
        <begin position="407"/>
        <end position="617"/>
    </location>
</feature>
<dbReference type="PANTHER" id="PTHR36447">
    <property type="entry name" value="BETA-GALACTOSIDASE GANA"/>
    <property type="match status" value="1"/>
</dbReference>
<dbReference type="PANTHER" id="PTHR36447:SF2">
    <property type="entry name" value="BETA-GALACTOSIDASE YESZ"/>
    <property type="match status" value="1"/>
</dbReference>
<dbReference type="InterPro" id="IPR013529">
    <property type="entry name" value="Glyco_hydro_42_N"/>
</dbReference>
<evidence type="ECO:0000259" key="8">
    <source>
        <dbReference type="Pfam" id="PF02449"/>
    </source>
</evidence>
<evidence type="ECO:0000313" key="10">
    <source>
        <dbReference type="EMBL" id="SKC66283.1"/>
    </source>
</evidence>
<dbReference type="Pfam" id="PF02449">
    <property type="entry name" value="Glyco_hydro_42"/>
    <property type="match status" value="1"/>
</dbReference>
<dbReference type="InterPro" id="IPR003476">
    <property type="entry name" value="Glyco_hydro_42"/>
</dbReference>
<dbReference type="RefSeq" id="WP_079574640.1">
    <property type="nucleotide sequence ID" value="NZ_FUZQ01000004.1"/>
</dbReference>
<keyword evidence="7" id="KW-0326">Glycosidase</keyword>
<dbReference type="EC" id="3.2.1.23" evidence="3"/>
<dbReference type="SUPFAM" id="SSF52317">
    <property type="entry name" value="Class I glutamine amidotransferase-like"/>
    <property type="match status" value="1"/>
</dbReference>
<dbReference type="GO" id="GO:0009341">
    <property type="term" value="C:beta-galactosidase complex"/>
    <property type="evidence" value="ECO:0007669"/>
    <property type="project" value="InterPro"/>
</dbReference>
<evidence type="ECO:0000256" key="1">
    <source>
        <dbReference type="ARBA" id="ARBA00001412"/>
    </source>
</evidence>
<keyword evidence="4" id="KW-0479">Metal-binding</keyword>
<dbReference type="GO" id="GO:0046872">
    <property type="term" value="F:metal ion binding"/>
    <property type="evidence" value="ECO:0007669"/>
    <property type="project" value="UniProtKB-KW"/>
</dbReference>
<dbReference type="GO" id="GO:0004565">
    <property type="term" value="F:beta-galactosidase activity"/>
    <property type="evidence" value="ECO:0007669"/>
    <property type="project" value="UniProtKB-EC"/>
</dbReference>
<dbReference type="STRING" id="526729.SAMN04324258_2309"/>
<comment type="catalytic activity">
    <reaction evidence="1">
        <text>Hydrolysis of terminal non-reducing beta-D-galactose residues in beta-D-galactosides.</text>
        <dbReference type="EC" id="3.2.1.23"/>
    </reaction>
</comment>
<dbReference type="GO" id="GO:0005975">
    <property type="term" value="P:carbohydrate metabolic process"/>
    <property type="evidence" value="ECO:0007669"/>
    <property type="project" value="InterPro"/>
</dbReference>
<dbReference type="CDD" id="cd03143">
    <property type="entry name" value="A4_beta-galactosidase_middle_domain"/>
    <property type="match status" value="1"/>
</dbReference>